<dbReference type="PANTHER" id="PTHR22930:SF259">
    <property type="entry name" value="OS08G0106900 PROTEIN"/>
    <property type="match status" value="1"/>
</dbReference>
<dbReference type="AlphaFoldDB" id="A0A2I0B179"/>
<dbReference type="InterPro" id="IPR058353">
    <property type="entry name" value="DUF8040"/>
</dbReference>
<name>A0A2I0B179_9ASPA</name>
<evidence type="ECO:0000313" key="2">
    <source>
        <dbReference type="EMBL" id="PKA61560.1"/>
    </source>
</evidence>
<protein>
    <recommendedName>
        <fullName evidence="1">DUF8040 domain-containing protein</fullName>
    </recommendedName>
</protein>
<proteinExistence type="predicted"/>
<dbReference type="PANTHER" id="PTHR22930">
    <property type="match status" value="1"/>
</dbReference>
<dbReference type="InterPro" id="IPR045249">
    <property type="entry name" value="HARBI1-like"/>
</dbReference>
<sequence>MYNCSYSGHQYIHDLLEGYPDCAVDNLCMSAHIFLRLRNLLISRGVIENSHNITAAEQLAIFLCVITHSCSLRSIIEFFQHSLETTSRYFNLILDGLFCLEREYLNIPNVEYIGDSSSDAITTSNIFKDAIGAIDGTHISAIISSTMHERFINRKGSMSQNVMMAVGFDSMIHFVVAGWGGSAADSIVLRWALENTDFFVPNGNARMDQDVGRIQSTRLTSTISNTSIGDSVRGEMIRERLADILWQQWNRNNPEQRMD</sequence>
<gene>
    <name evidence="2" type="ORF">AXF42_Ash018848</name>
</gene>
<feature type="domain" description="DUF8040" evidence="1">
    <location>
        <begin position="5"/>
        <end position="96"/>
    </location>
</feature>
<accession>A0A2I0B179</accession>
<dbReference type="STRING" id="1088818.A0A2I0B179"/>
<dbReference type="Proteomes" id="UP000236161">
    <property type="component" value="Unassembled WGS sequence"/>
</dbReference>
<organism evidence="2 3">
    <name type="scientific">Apostasia shenzhenica</name>
    <dbReference type="NCBI Taxonomy" id="1088818"/>
    <lineage>
        <taxon>Eukaryota</taxon>
        <taxon>Viridiplantae</taxon>
        <taxon>Streptophyta</taxon>
        <taxon>Embryophyta</taxon>
        <taxon>Tracheophyta</taxon>
        <taxon>Spermatophyta</taxon>
        <taxon>Magnoliopsida</taxon>
        <taxon>Liliopsida</taxon>
        <taxon>Asparagales</taxon>
        <taxon>Orchidaceae</taxon>
        <taxon>Apostasioideae</taxon>
        <taxon>Apostasia</taxon>
    </lineage>
</organism>
<reference evidence="2 3" key="1">
    <citation type="journal article" date="2017" name="Nature">
        <title>The Apostasia genome and the evolution of orchids.</title>
        <authorList>
            <person name="Zhang G.Q."/>
            <person name="Liu K.W."/>
            <person name="Li Z."/>
            <person name="Lohaus R."/>
            <person name="Hsiao Y.Y."/>
            <person name="Niu S.C."/>
            <person name="Wang J.Y."/>
            <person name="Lin Y.C."/>
            <person name="Xu Q."/>
            <person name="Chen L.J."/>
            <person name="Yoshida K."/>
            <person name="Fujiwara S."/>
            <person name="Wang Z.W."/>
            <person name="Zhang Y.Q."/>
            <person name="Mitsuda N."/>
            <person name="Wang M."/>
            <person name="Liu G.H."/>
            <person name="Pecoraro L."/>
            <person name="Huang H.X."/>
            <person name="Xiao X.J."/>
            <person name="Lin M."/>
            <person name="Wu X.Y."/>
            <person name="Wu W.L."/>
            <person name="Chen Y.Y."/>
            <person name="Chang S.B."/>
            <person name="Sakamoto S."/>
            <person name="Ohme-Takagi M."/>
            <person name="Yagi M."/>
            <person name="Zeng S.J."/>
            <person name="Shen C.Y."/>
            <person name="Yeh C.M."/>
            <person name="Luo Y.B."/>
            <person name="Tsai W.C."/>
            <person name="Van de Peer Y."/>
            <person name="Liu Z.J."/>
        </authorList>
    </citation>
    <scope>NUCLEOTIDE SEQUENCE [LARGE SCALE GENOMIC DNA]</scope>
    <source>
        <strain evidence="3">cv. Shenzhen</strain>
        <tissue evidence="2">Stem</tissue>
    </source>
</reference>
<evidence type="ECO:0000259" key="1">
    <source>
        <dbReference type="Pfam" id="PF26138"/>
    </source>
</evidence>
<dbReference type="EMBL" id="KZ451929">
    <property type="protein sequence ID" value="PKA61560.1"/>
    <property type="molecule type" value="Genomic_DNA"/>
</dbReference>
<dbReference type="OrthoDB" id="1681765at2759"/>
<keyword evidence="3" id="KW-1185">Reference proteome</keyword>
<evidence type="ECO:0000313" key="3">
    <source>
        <dbReference type="Proteomes" id="UP000236161"/>
    </source>
</evidence>
<dbReference type="Pfam" id="PF26138">
    <property type="entry name" value="DUF8040"/>
    <property type="match status" value="1"/>
</dbReference>